<feature type="domain" description="Expansin-like EG45" evidence="3">
    <location>
        <begin position="43"/>
        <end position="146"/>
    </location>
</feature>
<dbReference type="Gene3D" id="2.60.40.760">
    <property type="entry name" value="Expansin, cellulose-binding-like domain"/>
    <property type="match status" value="1"/>
</dbReference>
<dbReference type="GO" id="GO:0009653">
    <property type="term" value="P:anatomical structure morphogenesis"/>
    <property type="evidence" value="ECO:0007669"/>
    <property type="project" value="UniProtKB-ARBA"/>
</dbReference>
<protein>
    <recommendedName>
        <fullName evidence="7">Expansin-like B1</fullName>
    </recommendedName>
</protein>
<dbReference type="Proteomes" id="UP001630127">
    <property type="component" value="Unassembled WGS sequence"/>
</dbReference>
<dbReference type="InterPro" id="IPR009009">
    <property type="entry name" value="RlpA-like_DPBB"/>
</dbReference>
<evidence type="ECO:0000259" key="4">
    <source>
        <dbReference type="PROSITE" id="PS50843"/>
    </source>
</evidence>
<dbReference type="PROSITE" id="PS50843">
    <property type="entry name" value="EXPANSIN_CBD"/>
    <property type="match status" value="1"/>
</dbReference>
<dbReference type="InterPro" id="IPR007118">
    <property type="entry name" value="Expan_Lol_pI"/>
</dbReference>
<dbReference type="InterPro" id="IPR036908">
    <property type="entry name" value="RlpA-like_sf"/>
</dbReference>
<dbReference type="Pfam" id="PF03330">
    <property type="entry name" value="DPBB_1"/>
    <property type="match status" value="1"/>
</dbReference>
<keyword evidence="6" id="KW-1185">Reference proteome</keyword>
<dbReference type="Pfam" id="PF01357">
    <property type="entry name" value="Expansin_C"/>
    <property type="match status" value="1"/>
</dbReference>
<evidence type="ECO:0000313" key="6">
    <source>
        <dbReference type="Proteomes" id="UP001630127"/>
    </source>
</evidence>
<name>A0ABD2XRQ5_9GENT</name>
<dbReference type="InterPro" id="IPR007112">
    <property type="entry name" value="Expansin/allergen_DPBB_dom"/>
</dbReference>
<dbReference type="EMBL" id="JBJUIK010000017">
    <property type="protein sequence ID" value="KAL3497579.1"/>
    <property type="molecule type" value="Genomic_DNA"/>
</dbReference>
<evidence type="ECO:0000259" key="3">
    <source>
        <dbReference type="PROSITE" id="PS50842"/>
    </source>
</evidence>
<organism evidence="5 6">
    <name type="scientific">Cinchona calisaya</name>
    <dbReference type="NCBI Taxonomy" id="153742"/>
    <lineage>
        <taxon>Eukaryota</taxon>
        <taxon>Viridiplantae</taxon>
        <taxon>Streptophyta</taxon>
        <taxon>Embryophyta</taxon>
        <taxon>Tracheophyta</taxon>
        <taxon>Spermatophyta</taxon>
        <taxon>Magnoliopsida</taxon>
        <taxon>eudicotyledons</taxon>
        <taxon>Gunneridae</taxon>
        <taxon>Pentapetalae</taxon>
        <taxon>asterids</taxon>
        <taxon>lamiids</taxon>
        <taxon>Gentianales</taxon>
        <taxon>Rubiaceae</taxon>
        <taxon>Cinchonoideae</taxon>
        <taxon>Cinchoneae</taxon>
        <taxon>Cinchona</taxon>
    </lineage>
</organism>
<sequence length="247" mass="27707">MNYYYLVVFLCITVPLPALSYSGEYYASRATYYGSPDCLGTPTGACGFGEYGKTVNDGQVSGVSKLYRGGSGCGACYQVRCKIPEHCTEEGTKVVVTDYGEGDRTDFVLSTAAYGKLARPYMAEKLFAYGVVDVEFKRIACQYNYNLVFKVLPHSKYPSYLALVPLYQSGTYDIAAMEIWQDDRKEWRPMRRAYGTVFDITDAPLGAITLRYQAVYGYGDYKYWVMLNNVLPSDWQVGYTYDTGISA</sequence>
<dbReference type="InterPro" id="IPR007117">
    <property type="entry name" value="Expansin_CBD"/>
</dbReference>
<dbReference type="PANTHER" id="PTHR31692:SF2">
    <property type="entry name" value="EXPANSIN-LIKE B1"/>
    <property type="match status" value="1"/>
</dbReference>
<keyword evidence="2" id="KW-0732">Signal</keyword>
<evidence type="ECO:0000256" key="2">
    <source>
        <dbReference type="SAM" id="SignalP"/>
    </source>
</evidence>
<gene>
    <name evidence="5" type="ORF">ACH5RR_040311</name>
</gene>
<reference evidence="5 6" key="1">
    <citation type="submission" date="2024-11" db="EMBL/GenBank/DDBJ databases">
        <title>A near-complete genome assembly of Cinchona calisaya.</title>
        <authorList>
            <person name="Lian D.C."/>
            <person name="Zhao X.W."/>
            <person name="Wei L."/>
        </authorList>
    </citation>
    <scope>NUCLEOTIDE SEQUENCE [LARGE SCALE GENOMIC DNA]</scope>
    <source>
        <tissue evidence="5">Nenye</tissue>
    </source>
</reference>
<evidence type="ECO:0000256" key="1">
    <source>
        <dbReference type="RuleBase" id="RU003460"/>
    </source>
</evidence>
<dbReference type="SUPFAM" id="SSF50685">
    <property type="entry name" value="Barwin-like endoglucanases"/>
    <property type="match status" value="1"/>
</dbReference>
<accession>A0ABD2XRQ5</accession>
<feature type="chain" id="PRO_5044819322" description="Expansin-like B1" evidence="2">
    <location>
        <begin position="21"/>
        <end position="247"/>
    </location>
</feature>
<dbReference type="SUPFAM" id="SSF49590">
    <property type="entry name" value="PHL pollen allergen"/>
    <property type="match status" value="1"/>
</dbReference>
<dbReference type="PRINTS" id="PR01225">
    <property type="entry name" value="EXPANSNFAMLY"/>
</dbReference>
<feature type="domain" description="Expansin-like CBD" evidence="4">
    <location>
        <begin position="159"/>
        <end position="243"/>
    </location>
</feature>
<comment type="caution">
    <text evidence="5">The sequence shown here is derived from an EMBL/GenBank/DDBJ whole genome shotgun (WGS) entry which is preliminary data.</text>
</comment>
<dbReference type="PROSITE" id="PS50842">
    <property type="entry name" value="EXPANSIN_EG45"/>
    <property type="match status" value="1"/>
</dbReference>
<dbReference type="Gene3D" id="2.40.40.10">
    <property type="entry name" value="RlpA-like domain"/>
    <property type="match status" value="1"/>
</dbReference>
<proteinExistence type="inferred from homology"/>
<dbReference type="PANTHER" id="PTHR31692">
    <property type="entry name" value="EXPANSIN-B3"/>
    <property type="match status" value="1"/>
</dbReference>
<dbReference type="AlphaFoldDB" id="A0ABD2XRQ5"/>
<feature type="signal peptide" evidence="2">
    <location>
        <begin position="1"/>
        <end position="20"/>
    </location>
</feature>
<evidence type="ECO:0000313" key="5">
    <source>
        <dbReference type="EMBL" id="KAL3497579.1"/>
    </source>
</evidence>
<evidence type="ECO:0008006" key="7">
    <source>
        <dbReference type="Google" id="ProtNLM"/>
    </source>
</evidence>
<comment type="similarity">
    <text evidence="1">Belongs to the expansin family.</text>
</comment>
<dbReference type="InterPro" id="IPR036749">
    <property type="entry name" value="Expansin_CBD_sf"/>
</dbReference>